<gene>
    <name evidence="1" type="ORF">CEXT_5971</name>
</gene>
<comment type="caution">
    <text evidence="1">The sequence shown here is derived from an EMBL/GenBank/DDBJ whole genome shotgun (WGS) entry which is preliminary data.</text>
</comment>
<dbReference type="EMBL" id="BPLR01001668">
    <property type="protein sequence ID" value="GIZ03922.1"/>
    <property type="molecule type" value="Genomic_DNA"/>
</dbReference>
<dbReference type="AlphaFoldDB" id="A0AAV4YCN1"/>
<proteinExistence type="predicted"/>
<evidence type="ECO:0000313" key="1">
    <source>
        <dbReference type="EMBL" id="GIZ03922.1"/>
    </source>
</evidence>
<name>A0AAV4YCN1_CAEEX</name>
<evidence type="ECO:0000313" key="2">
    <source>
        <dbReference type="Proteomes" id="UP001054945"/>
    </source>
</evidence>
<keyword evidence="2" id="KW-1185">Reference proteome</keyword>
<reference evidence="1 2" key="1">
    <citation type="submission" date="2021-06" db="EMBL/GenBank/DDBJ databases">
        <title>Caerostris extrusa draft genome.</title>
        <authorList>
            <person name="Kono N."/>
            <person name="Arakawa K."/>
        </authorList>
    </citation>
    <scope>NUCLEOTIDE SEQUENCE [LARGE SCALE GENOMIC DNA]</scope>
</reference>
<dbReference type="Proteomes" id="UP001054945">
    <property type="component" value="Unassembled WGS sequence"/>
</dbReference>
<accession>A0AAV4YCN1</accession>
<organism evidence="1 2">
    <name type="scientific">Caerostris extrusa</name>
    <name type="common">Bark spider</name>
    <name type="synonym">Caerostris bankana</name>
    <dbReference type="NCBI Taxonomy" id="172846"/>
    <lineage>
        <taxon>Eukaryota</taxon>
        <taxon>Metazoa</taxon>
        <taxon>Ecdysozoa</taxon>
        <taxon>Arthropoda</taxon>
        <taxon>Chelicerata</taxon>
        <taxon>Arachnida</taxon>
        <taxon>Araneae</taxon>
        <taxon>Araneomorphae</taxon>
        <taxon>Entelegynae</taxon>
        <taxon>Araneoidea</taxon>
        <taxon>Araneidae</taxon>
        <taxon>Caerostris</taxon>
    </lineage>
</organism>
<sequence>MLSTKLPSYSKFITSNDRYSKKETRHYTPSRFDKFNTAKTTKPNIIFSTTPTLAKETTTPVALNSHLVTSSNNYPLSSSVAHVSFSTPMTPKQASKQYVNQRLDLSTTTVYNEVIKNLGKILVKIIQMFLFL</sequence>
<protein>
    <submittedName>
        <fullName evidence="1">Uncharacterized protein</fullName>
    </submittedName>
</protein>